<feature type="domain" description="Glycosyltransferase 2-like" evidence="2">
    <location>
        <begin position="8"/>
        <end position="138"/>
    </location>
</feature>
<name>A0ABT2BEA3_9BURK</name>
<dbReference type="PANTHER" id="PTHR43685:SF3">
    <property type="entry name" value="SLR2126 PROTEIN"/>
    <property type="match status" value="1"/>
</dbReference>
<evidence type="ECO:0000259" key="2">
    <source>
        <dbReference type="Pfam" id="PF00535"/>
    </source>
</evidence>
<evidence type="ECO:0000313" key="5">
    <source>
        <dbReference type="Proteomes" id="UP001205861"/>
    </source>
</evidence>
<sequence length="282" mass="31987">MQPSPIISLVITTYDRPDALEAVLEGCFAQDDKNFEIIIADDGSTANTRECIDRLRARSPVPLLHVWQPDEGFRAAMVRNRGTLAATGQYIVFLDGDCIPQRDFIARHRALAEPGFMVSGSRILLSKELTAQVLRDHISLPTLGLGAKLRYRFAGHLNKVLQLLVRWPDVLRVRRRFTWRRIKSCNLGVWRADLERVNGFDESFQGWGHEDADLVVRLFHAGVKRKDGAFATEVFHLWHPEAQRDQAASNRRVVLERASRKITQAEKGLREHLGHSRAGPVT</sequence>
<dbReference type="InterPro" id="IPR050834">
    <property type="entry name" value="Glycosyltransf_2"/>
</dbReference>
<evidence type="ECO:0000259" key="3">
    <source>
        <dbReference type="Pfam" id="PF02709"/>
    </source>
</evidence>
<proteinExistence type="predicted"/>
<dbReference type="Proteomes" id="UP001205861">
    <property type="component" value="Unassembled WGS sequence"/>
</dbReference>
<dbReference type="Pfam" id="PF02709">
    <property type="entry name" value="Glyco_transf_7C"/>
    <property type="match status" value="1"/>
</dbReference>
<dbReference type="Pfam" id="PF00535">
    <property type="entry name" value="Glycos_transf_2"/>
    <property type="match status" value="1"/>
</dbReference>
<dbReference type="EMBL" id="JANUGV010000001">
    <property type="protein sequence ID" value="MCS0606770.1"/>
    <property type="molecule type" value="Genomic_DNA"/>
</dbReference>
<keyword evidence="5" id="KW-1185">Reference proteome</keyword>
<protein>
    <submittedName>
        <fullName evidence="4">Glycosyltransferase family 2 protein</fullName>
    </submittedName>
</protein>
<dbReference type="InterPro" id="IPR029044">
    <property type="entry name" value="Nucleotide-diphossugar_trans"/>
</dbReference>
<dbReference type="InterPro" id="IPR001173">
    <property type="entry name" value="Glyco_trans_2-like"/>
</dbReference>
<reference evidence="4 5" key="1">
    <citation type="submission" date="2022-08" db="EMBL/GenBank/DDBJ databases">
        <title>Reclassification of Massilia species as members of the genera Telluria, Duganella, Pseudoduganella, Mokoshia gen. nov. and Zemynaea gen. nov. using orthogonal and non-orthogonal genome-based approaches.</title>
        <authorList>
            <person name="Bowman J.P."/>
        </authorList>
    </citation>
    <scope>NUCLEOTIDE SEQUENCE [LARGE SCALE GENOMIC DNA]</scope>
    <source>
        <strain evidence="4 5">JCM 31607</strain>
    </source>
</reference>
<keyword evidence="1" id="KW-0808">Transferase</keyword>
<evidence type="ECO:0000313" key="4">
    <source>
        <dbReference type="EMBL" id="MCS0606770.1"/>
    </source>
</evidence>
<dbReference type="RefSeq" id="WP_258854572.1">
    <property type="nucleotide sequence ID" value="NZ_JANUGV010000001.1"/>
</dbReference>
<dbReference type="SUPFAM" id="SSF53448">
    <property type="entry name" value="Nucleotide-diphospho-sugar transferases"/>
    <property type="match status" value="1"/>
</dbReference>
<gene>
    <name evidence="4" type="ORF">NX773_01150</name>
</gene>
<dbReference type="PANTHER" id="PTHR43685">
    <property type="entry name" value="GLYCOSYLTRANSFERASE"/>
    <property type="match status" value="1"/>
</dbReference>
<evidence type="ECO:0000256" key="1">
    <source>
        <dbReference type="ARBA" id="ARBA00022679"/>
    </source>
</evidence>
<comment type="caution">
    <text evidence="4">The sequence shown here is derived from an EMBL/GenBank/DDBJ whole genome shotgun (WGS) entry which is preliminary data.</text>
</comment>
<organism evidence="4 5">
    <name type="scientific">Massilia solisilvae</name>
    <dbReference type="NCBI Taxonomy" id="1811225"/>
    <lineage>
        <taxon>Bacteria</taxon>
        <taxon>Pseudomonadati</taxon>
        <taxon>Pseudomonadota</taxon>
        <taxon>Betaproteobacteria</taxon>
        <taxon>Burkholderiales</taxon>
        <taxon>Oxalobacteraceae</taxon>
        <taxon>Telluria group</taxon>
        <taxon>Massilia</taxon>
    </lineage>
</organism>
<dbReference type="CDD" id="cd06420">
    <property type="entry name" value="GT2_Chondriotin_Pol_N"/>
    <property type="match status" value="1"/>
</dbReference>
<dbReference type="Gene3D" id="3.90.550.10">
    <property type="entry name" value="Spore Coat Polysaccharide Biosynthesis Protein SpsA, Chain A"/>
    <property type="match status" value="1"/>
</dbReference>
<feature type="domain" description="Galactosyltransferase C-terminal" evidence="3">
    <location>
        <begin position="174"/>
        <end position="226"/>
    </location>
</feature>
<dbReference type="InterPro" id="IPR027791">
    <property type="entry name" value="Galactosyl_T_C"/>
</dbReference>
<accession>A0ABT2BEA3</accession>